<gene>
    <name evidence="3" type="ORF">C0081_06895</name>
</gene>
<dbReference type="InterPro" id="IPR000620">
    <property type="entry name" value="EamA_dom"/>
</dbReference>
<comment type="caution">
    <text evidence="3">The sequence shown here is derived from an EMBL/GenBank/DDBJ whole genome shotgun (WGS) entry which is preliminary data.</text>
</comment>
<dbReference type="SUPFAM" id="SSF103481">
    <property type="entry name" value="Multidrug resistance efflux transporter EmrE"/>
    <property type="match status" value="2"/>
</dbReference>
<keyword evidence="1" id="KW-1133">Transmembrane helix</keyword>
<feature type="domain" description="EamA" evidence="2">
    <location>
        <begin position="10"/>
        <end position="144"/>
    </location>
</feature>
<dbReference type="Pfam" id="PF00892">
    <property type="entry name" value="EamA"/>
    <property type="match status" value="2"/>
</dbReference>
<sequence>MTAAQSNRKLGIMFAILATIIFAAGDAVSKTLVVDHSVWFIMMARYWFHLVVALVWATSSKKGLVGSFRSGNPLVQLIRSVLLFTEIALIIITFGMLGLAETTTLIMVHPLMVTALAAMFLGESVGWRRLVALLVGMAGLVIIMQPTGNIWGTGGLIGLAATSSFAVYQLFTRMASRYDDALTSFLYAGVIGVVMSTVMGIPNIPPWGEINWLLLALACFGSTFAHFCVIKALSLTFASEIQPFTYLQIVWSIPIGFLVFGTLPIWTTILGAALIVAAGLYSIHRSNQMAKDAETA</sequence>
<keyword evidence="1" id="KW-0812">Transmembrane</keyword>
<feature type="transmembrane region" description="Helical" evidence="1">
    <location>
        <begin position="77"/>
        <end position="97"/>
    </location>
</feature>
<dbReference type="PANTHER" id="PTHR22911">
    <property type="entry name" value="ACYL-MALONYL CONDENSING ENZYME-RELATED"/>
    <property type="match status" value="1"/>
</dbReference>
<evidence type="ECO:0000313" key="4">
    <source>
        <dbReference type="Proteomes" id="UP000234881"/>
    </source>
</evidence>
<feature type="transmembrane region" description="Helical" evidence="1">
    <location>
        <begin position="265"/>
        <end position="283"/>
    </location>
</feature>
<dbReference type="Proteomes" id="UP000234881">
    <property type="component" value="Unassembled WGS sequence"/>
</dbReference>
<dbReference type="RefSeq" id="WP_101533081.1">
    <property type="nucleotide sequence ID" value="NZ_PKUQ01000012.1"/>
</dbReference>
<protein>
    <submittedName>
        <fullName evidence="3">EamA/RhaT family transporter</fullName>
    </submittedName>
</protein>
<dbReference type="EMBL" id="PKUQ01000012">
    <property type="protein sequence ID" value="PLW77991.1"/>
    <property type="molecule type" value="Genomic_DNA"/>
</dbReference>
<proteinExistence type="predicted"/>
<feature type="transmembrane region" description="Helical" evidence="1">
    <location>
        <begin position="37"/>
        <end position="57"/>
    </location>
</feature>
<accession>A0A2N5XTZ8</accession>
<dbReference type="OrthoDB" id="9815809at2"/>
<feature type="transmembrane region" description="Helical" evidence="1">
    <location>
        <begin position="103"/>
        <end position="120"/>
    </location>
</feature>
<dbReference type="InterPro" id="IPR037185">
    <property type="entry name" value="EmrE-like"/>
</dbReference>
<dbReference type="AlphaFoldDB" id="A0A2N5XTZ8"/>
<dbReference type="GO" id="GO:0016020">
    <property type="term" value="C:membrane"/>
    <property type="evidence" value="ECO:0007669"/>
    <property type="project" value="InterPro"/>
</dbReference>
<dbReference type="PANTHER" id="PTHR22911:SF135">
    <property type="entry name" value="BLR4310 PROTEIN"/>
    <property type="match status" value="1"/>
</dbReference>
<evidence type="ECO:0000256" key="1">
    <source>
        <dbReference type="SAM" id="Phobius"/>
    </source>
</evidence>
<feature type="transmembrane region" description="Helical" evidence="1">
    <location>
        <begin position="150"/>
        <end position="171"/>
    </location>
</feature>
<organism evidence="3 4">
    <name type="scientific">Cohaesibacter celericrescens</name>
    <dbReference type="NCBI Taxonomy" id="2067669"/>
    <lineage>
        <taxon>Bacteria</taxon>
        <taxon>Pseudomonadati</taxon>
        <taxon>Pseudomonadota</taxon>
        <taxon>Alphaproteobacteria</taxon>
        <taxon>Hyphomicrobiales</taxon>
        <taxon>Cohaesibacteraceae</taxon>
    </lineage>
</organism>
<feature type="transmembrane region" description="Helical" evidence="1">
    <location>
        <begin position="210"/>
        <end position="229"/>
    </location>
</feature>
<feature type="domain" description="EamA" evidence="2">
    <location>
        <begin position="154"/>
        <end position="278"/>
    </location>
</feature>
<name>A0A2N5XTZ8_9HYPH</name>
<keyword evidence="4" id="KW-1185">Reference proteome</keyword>
<reference evidence="3 4" key="1">
    <citation type="submission" date="2018-01" db="EMBL/GenBank/DDBJ databases">
        <title>The draft genome sequence of Cohaesibacter sp. H1304.</title>
        <authorList>
            <person name="Wang N.-N."/>
            <person name="Du Z.-J."/>
        </authorList>
    </citation>
    <scope>NUCLEOTIDE SEQUENCE [LARGE SCALE GENOMIC DNA]</scope>
    <source>
        <strain evidence="3 4">H1304</strain>
    </source>
</reference>
<keyword evidence="1" id="KW-0472">Membrane</keyword>
<evidence type="ECO:0000313" key="3">
    <source>
        <dbReference type="EMBL" id="PLW77991.1"/>
    </source>
</evidence>
<feature type="transmembrane region" description="Helical" evidence="1">
    <location>
        <begin position="183"/>
        <end position="204"/>
    </location>
</feature>
<evidence type="ECO:0000259" key="2">
    <source>
        <dbReference type="Pfam" id="PF00892"/>
    </source>
</evidence>